<sequence>MMMEKKKKKKSKNMTNNHPEEIDDALPKEKPHKHKNKKRKSESNEDEGDKANQEDNGDLQKKRKKDSSESEQIKENNQSQDDDPKPKKEKKKKKKSKANEDGYNGNLEEDNDDLQKKRKKDSSESAVIKENNLSQDDDPKPKKEKKKKKKSKANEDGYNGNLEEDNGDLQKKRKRDSSEKTQTNDAPKSKKEKKKNRKSKSNEDGDKGNLEQQNDDPKKPKKKKTKKVTFSGEVEIFPSSSNTTAKRQQKTKSADNLVRGKRFTPEEDETVKQAVENYIISNNLGDDGLKMILNCKSHKGMKRCWQEIGNCIPYRPYTAIYHRAHILFEQSEHRQWTPEEIKFLKESYKKHGNKWKMIAEELGKHRFHVKDTWRRIVKLENLKIGKWSQDEYQNLYDMVNLDLQMKITGQEKKSKHGMLRDNIPWTSISEKLTTRSDSTCCRKWYEQLTSSLVAEKKWSDADDYWLVGKLYEIDAACVEDVEWDELLEHRSGEICRKRWDQMVVCIGNHKSKTFGEQVEILAKRYRPELAETRQIWDDKPVVP</sequence>
<evidence type="ECO:0000256" key="1">
    <source>
        <dbReference type="ARBA" id="ARBA00004123"/>
    </source>
</evidence>
<comment type="caution">
    <text evidence="6">The sequence shown here is derived from an EMBL/GenBank/DDBJ whole genome shotgun (WGS) entry which is preliminary data.</text>
</comment>
<keyword evidence="7" id="KW-1185">Reference proteome</keyword>
<name>A0AAU9PIT3_9ASTR</name>
<dbReference type="PROSITE" id="PS51294">
    <property type="entry name" value="HTH_MYB"/>
    <property type="match status" value="1"/>
</dbReference>
<evidence type="ECO:0000313" key="7">
    <source>
        <dbReference type="Proteomes" id="UP001157418"/>
    </source>
</evidence>
<dbReference type="PROSITE" id="PS50090">
    <property type="entry name" value="MYB_LIKE"/>
    <property type="match status" value="3"/>
</dbReference>
<comment type="subcellular location">
    <subcellularLocation>
        <location evidence="1">Nucleus</location>
    </subcellularLocation>
</comment>
<gene>
    <name evidence="6" type="ORF">LVIROSA_LOCUS35382</name>
</gene>
<evidence type="ECO:0000259" key="4">
    <source>
        <dbReference type="PROSITE" id="PS50090"/>
    </source>
</evidence>
<dbReference type="InterPro" id="IPR009057">
    <property type="entry name" value="Homeodomain-like_sf"/>
</dbReference>
<evidence type="ECO:0000256" key="2">
    <source>
        <dbReference type="ARBA" id="ARBA00023242"/>
    </source>
</evidence>
<accession>A0AAU9PIT3</accession>
<feature type="domain" description="HTH myb-type" evidence="5">
    <location>
        <begin position="333"/>
        <end position="381"/>
    </location>
</feature>
<feature type="compositionally biased region" description="Basic and acidic residues" evidence="3">
    <location>
        <begin position="200"/>
        <end position="209"/>
    </location>
</feature>
<reference evidence="6 7" key="1">
    <citation type="submission" date="2022-01" db="EMBL/GenBank/DDBJ databases">
        <authorList>
            <person name="Xiong W."/>
            <person name="Schranz E."/>
        </authorList>
    </citation>
    <scope>NUCLEOTIDE SEQUENCE [LARGE SCALE GENOMIC DNA]</scope>
</reference>
<dbReference type="Pfam" id="PF13921">
    <property type="entry name" value="Myb_DNA-bind_6"/>
    <property type="match status" value="1"/>
</dbReference>
<dbReference type="PANTHER" id="PTHR47430">
    <property type="entry name" value="GB|AAC33480.1"/>
    <property type="match status" value="1"/>
</dbReference>
<feature type="domain" description="Myb-like" evidence="4">
    <location>
        <begin position="450"/>
        <end position="503"/>
    </location>
</feature>
<dbReference type="CDD" id="cd00167">
    <property type="entry name" value="SANT"/>
    <property type="match status" value="1"/>
</dbReference>
<feature type="compositionally biased region" description="Basic residues" evidence="3">
    <location>
        <begin position="1"/>
        <end position="12"/>
    </location>
</feature>
<evidence type="ECO:0000313" key="6">
    <source>
        <dbReference type="EMBL" id="CAH1449928.1"/>
    </source>
</evidence>
<dbReference type="GO" id="GO:0005634">
    <property type="term" value="C:nucleus"/>
    <property type="evidence" value="ECO:0007669"/>
    <property type="project" value="UniProtKB-SubCell"/>
</dbReference>
<feature type="compositionally biased region" description="Basic residues" evidence="3">
    <location>
        <begin position="190"/>
        <end position="199"/>
    </location>
</feature>
<feature type="domain" description="Myb-like" evidence="4">
    <location>
        <begin position="336"/>
        <end position="377"/>
    </location>
</feature>
<evidence type="ECO:0000259" key="5">
    <source>
        <dbReference type="PROSITE" id="PS51294"/>
    </source>
</evidence>
<feature type="region of interest" description="Disordered" evidence="3">
    <location>
        <begin position="1"/>
        <end position="230"/>
    </location>
</feature>
<dbReference type="EMBL" id="CAKMRJ010005634">
    <property type="protein sequence ID" value="CAH1449928.1"/>
    <property type="molecule type" value="Genomic_DNA"/>
</dbReference>
<organism evidence="6 7">
    <name type="scientific">Lactuca virosa</name>
    <dbReference type="NCBI Taxonomy" id="75947"/>
    <lineage>
        <taxon>Eukaryota</taxon>
        <taxon>Viridiplantae</taxon>
        <taxon>Streptophyta</taxon>
        <taxon>Embryophyta</taxon>
        <taxon>Tracheophyta</taxon>
        <taxon>Spermatophyta</taxon>
        <taxon>Magnoliopsida</taxon>
        <taxon>eudicotyledons</taxon>
        <taxon>Gunneridae</taxon>
        <taxon>Pentapetalae</taxon>
        <taxon>asterids</taxon>
        <taxon>campanulids</taxon>
        <taxon>Asterales</taxon>
        <taxon>Asteraceae</taxon>
        <taxon>Cichorioideae</taxon>
        <taxon>Cichorieae</taxon>
        <taxon>Lactucinae</taxon>
        <taxon>Lactuca</taxon>
    </lineage>
</organism>
<protein>
    <submittedName>
        <fullName evidence="6">Uncharacterized protein</fullName>
    </submittedName>
</protein>
<dbReference type="Proteomes" id="UP001157418">
    <property type="component" value="Unassembled WGS sequence"/>
</dbReference>
<dbReference type="SMART" id="SM00717">
    <property type="entry name" value="SANT"/>
    <property type="match status" value="3"/>
</dbReference>
<dbReference type="SUPFAM" id="SSF46689">
    <property type="entry name" value="Homeodomain-like"/>
    <property type="match status" value="2"/>
</dbReference>
<feature type="domain" description="Myb-like" evidence="4">
    <location>
        <begin position="379"/>
        <end position="448"/>
    </location>
</feature>
<dbReference type="InterPro" id="IPR001005">
    <property type="entry name" value="SANT/Myb"/>
</dbReference>
<dbReference type="PANTHER" id="PTHR47430:SF5">
    <property type="entry name" value="SANT_MYB DOMAIN, HOMEODOMAIN-LIKE PROTEIN-RELATED"/>
    <property type="match status" value="1"/>
</dbReference>
<keyword evidence="2" id="KW-0539">Nucleus</keyword>
<dbReference type="AlphaFoldDB" id="A0AAU9PIT3"/>
<dbReference type="InterPro" id="IPR017930">
    <property type="entry name" value="Myb_dom"/>
</dbReference>
<evidence type="ECO:0000256" key="3">
    <source>
        <dbReference type="SAM" id="MobiDB-lite"/>
    </source>
</evidence>
<dbReference type="Gene3D" id="1.10.10.60">
    <property type="entry name" value="Homeodomain-like"/>
    <property type="match status" value="2"/>
</dbReference>
<proteinExistence type="predicted"/>
<feature type="compositionally biased region" description="Basic residues" evidence="3">
    <location>
        <begin position="142"/>
        <end position="151"/>
    </location>
</feature>
<feature type="compositionally biased region" description="Basic residues" evidence="3">
    <location>
        <begin position="87"/>
        <end position="96"/>
    </location>
</feature>
<feature type="compositionally biased region" description="Basic residues" evidence="3">
    <location>
        <begin position="30"/>
        <end position="40"/>
    </location>
</feature>